<dbReference type="GO" id="GO:0015297">
    <property type="term" value="F:antiporter activity"/>
    <property type="evidence" value="ECO:0007669"/>
    <property type="project" value="UniProtKB-KW"/>
</dbReference>
<evidence type="ECO:0000256" key="4">
    <source>
        <dbReference type="ARBA" id="ARBA00022475"/>
    </source>
</evidence>
<dbReference type="Pfam" id="PF03553">
    <property type="entry name" value="Na_H_antiporter"/>
    <property type="match status" value="1"/>
</dbReference>
<proteinExistence type="inferred from homology"/>
<comment type="similarity">
    <text evidence="8">Belongs to the NhaC Na(+)/H(+) (TC 2.A.35) antiporter family.</text>
</comment>
<feature type="transmembrane region" description="Helical" evidence="9">
    <location>
        <begin position="91"/>
        <end position="109"/>
    </location>
</feature>
<dbReference type="InterPro" id="IPR004770">
    <property type="entry name" value="Na/H_antiport_NhaC"/>
</dbReference>
<evidence type="ECO:0000259" key="10">
    <source>
        <dbReference type="Pfam" id="PF03553"/>
    </source>
</evidence>
<accession>A0A5S9MYI5</accession>
<dbReference type="EMBL" id="CACSII010000001">
    <property type="protein sequence ID" value="CAA0082277.1"/>
    <property type="molecule type" value="Genomic_DNA"/>
</dbReference>
<feature type="transmembrane region" description="Helical" evidence="9">
    <location>
        <begin position="121"/>
        <end position="147"/>
    </location>
</feature>
<keyword evidence="2" id="KW-0813">Transport</keyword>
<evidence type="ECO:0000256" key="1">
    <source>
        <dbReference type="ARBA" id="ARBA00004651"/>
    </source>
</evidence>
<keyword evidence="5 9" id="KW-0812">Transmembrane</keyword>
<evidence type="ECO:0000256" key="6">
    <source>
        <dbReference type="ARBA" id="ARBA00022989"/>
    </source>
</evidence>
<name>A0A5S9MYI5_9GAMM</name>
<dbReference type="AlphaFoldDB" id="A0A5S9MYI5"/>
<evidence type="ECO:0000256" key="8">
    <source>
        <dbReference type="ARBA" id="ARBA00038435"/>
    </source>
</evidence>
<comment type="subcellular location">
    <subcellularLocation>
        <location evidence="1">Cell membrane</location>
        <topology evidence="1">Multi-pass membrane protein</topology>
    </subcellularLocation>
</comment>
<evidence type="ECO:0000256" key="9">
    <source>
        <dbReference type="SAM" id="Phobius"/>
    </source>
</evidence>
<evidence type="ECO:0000256" key="3">
    <source>
        <dbReference type="ARBA" id="ARBA00022449"/>
    </source>
</evidence>
<dbReference type="InterPro" id="IPR018461">
    <property type="entry name" value="Na/H_Antiport_NhaC-like_C"/>
</dbReference>
<evidence type="ECO:0000313" key="11">
    <source>
        <dbReference type="EMBL" id="CAA0082277.1"/>
    </source>
</evidence>
<keyword evidence="3" id="KW-0050">Antiport</keyword>
<evidence type="ECO:0000256" key="7">
    <source>
        <dbReference type="ARBA" id="ARBA00023136"/>
    </source>
</evidence>
<feature type="transmembrane region" description="Helical" evidence="9">
    <location>
        <begin position="62"/>
        <end position="85"/>
    </location>
</feature>
<dbReference type="GO" id="GO:0005886">
    <property type="term" value="C:plasma membrane"/>
    <property type="evidence" value="ECO:0007669"/>
    <property type="project" value="UniProtKB-SubCell"/>
</dbReference>
<dbReference type="Proteomes" id="UP000434580">
    <property type="component" value="Unassembled WGS sequence"/>
</dbReference>
<feature type="transmembrane region" description="Helical" evidence="9">
    <location>
        <begin position="315"/>
        <end position="332"/>
    </location>
</feature>
<feature type="domain" description="Na+/H+ antiporter NhaC-like C-terminal" evidence="10">
    <location>
        <begin position="218"/>
        <end position="523"/>
    </location>
</feature>
<evidence type="ECO:0000313" key="12">
    <source>
        <dbReference type="Proteomes" id="UP000434580"/>
    </source>
</evidence>
<feature type="transmembrane region" description="Helical" evidence="9">
    <location>
        <begin position="249"/>
        <end position="270"/>
    </location>
</feature>
<protein>
    <submittedName>
        <fullName evidence="11">Malate-2H(+)/Na(+)-lactate antiporter</fullName>
    </submittedName>
</protein>
<feature type="transmembrane region" description="Helical" evidence="9">
    <location>
        <begin position="20"/>
        <end position="41"/>
    </location>
</feature>
<evidence type="ECO:0000256" key="2">
    <source>
        <dbReference type="ARBA" id="ARBA00022448"/>
    </source>
</evidence>
<keyword evidence="4" id="KW-1003">Cell membrane</keyword>
<feature type="transmembrane region" description="Helical" evidence="9">
    <location>
        <begin position="167"/>
        <end position="189"/>
    </location>
</feature>
<dbReference type="PANTHER" id="PTHR33451:SF3">
    <property type="entry name" value="MALATE-2H(+)_NA(+)-LACTATE ANTIPORTER"/>
    <property type="match status" value="1"/>
</dbReference>
<dbReference type="InterPro" id="IPR052180">
    <property type="entry name" value="NhaC_Na-H+_Antiporter"/>
</dbReference>
<organism evidence="11 12">
    <name type="scientific">BD1-7 clade bacterium</name>
    <dbReference type="NCBI Taxonomy" id="2029982"/>
    <lineage>
        <taxon>Bacteria</taxon>
        <taxon>Pseudomonadati</taxon>
        <taxon>Pseudomonadota</taxon>
        <taxon>Gammaproteobacteria</taxon>
        <taxon>Cellvibrionales</taxon>
        <taxon>Spongiibacteraceae</taxon>
        <taxon>BD1-7 clade</taxon>
    </lineage>
</organism>
<keyword evidence="6 9" id="KW-1133">Transmembrane helix</keyword>
<dbReference type="NCBIfam" id="TIGR00931">
    <property type="entry name" value="antiport_nhaC"/>
    <property type="match status" value="1"/>
</dbReference>
<sequence length="539" mass="58053">MARSGQSTNAAMYYCLVSFVYMAVSTNLYVSYSLADECVLLDMRERLKWPALSMHKSPRAPSLLQALLPLSILIALLGLSVYFFGDDASSGANQIALLLAAGAAALVGLKNGYRWDDMEKAIIEGISVSMIAILILLCVGALIGTWLLSGTVQTLIYYGLLLINPDYFLFTACVVCAITALCIGSSWTVAGTLGIAFMGMAQAMGLSAAMTAGAVISGAYFGDKLSPLSDTTNLASAVTGVNLFEHIRYMLWTTLPSFAIALAGFLWLGMGLHGNVAGNIVEAANALKTNYTITPMLLIPMFLVFIMAWRRMPALPTIFIGALIGGVFAVFFQKQSIGVMMADYHGPEALKSVAAVWQALARGFVSHTASDSLNELLSRGGMSSMLPTVWLILCAMTFGSVMEKVGLLQSILHAIARRIESVSVLIVTTLFTCISANIVTSDQYIAIVLPGRMFRLEYEKHHLAGRMLSRTLEDSATLTSALVPWNTCGAYMAATLGVATFTYLPFAFFNWMGPLISAVYAITRFRLAYLDDEPIGASR</sequence>
<evidence type="ECO:0000256" key="5">
    <source>
        <dbReference type="ARBA" id="ARBA00022692"/>
    </source>
</evidence>
<keyword evidence="7 9" id="KW-0472">Membrane</keyword>
<feature type="transmembrane region" description="Helical" evidence="9">
    <location>
        <begin position="422"/>
        <end position="440"/>
    </location>
</feature>
<reference evidence="11 12" key="1">
    <citation type="submission" date="2019-11" db="EMBL/GenBank/DDBJ databases">
        <authorList>
            <person name="Holert J."/>
        </authorList>
    </citation>
    <scope>NUCLEOTIDE SEQUENCE [LARGE SCALE GENOMIC DNA]</scope>
    <source>
        <strain evidence="11">BC5_2</strain>
    </source>
</reference>
<gene>
    <name evidence="11" type="primary">mleN_1</name>
    <name evidence="11" type="ORF">DPBNPPHM_00440</name>
</gene>
<feature type="transmembrane region" description="Helical" evidence="9">
    <location>
        <begin position="501"/>
        <end position="522"/>
    </location>
</feature>
<feature type="transmembrane region" description="Helical" evidence="9">
    <location>
        <begin position="382"/>
        <end position="401"/>
    </location>
</feature>
<feature type="transmembrane region" description="Helical" evidence="9">
    <location>
        <begin position="291"/>
        <end position="309"/>
    </location>
</feature>
<dbReference type="PANTHER" id="PTHR33451">
    <property type="entry name" value="MALATE-2H(+)/NA(+)-LACTATE ANTIPORTER"/>
    <property type="match status" value="1"/>
</dbReference>